<name>A0A8R7RAF2_TRIUA</name>
<dbReference type="Proteomes" id="UP000015106">
    <property type="component" value="Unassembled WGS sequence"/>
</dbReference>
<dbReference type="InterPro" id="IPR036691">
    <property type="entry name" value="Endo/exonu/phosph_ase_sf"/>
</dbReference>
<dbReference type="Gramene" id="TuG1812S0000690000.01.T01">
    <property type="protein sequence ID" value="TuG1812S0000690000.01.T01.s_cds33687"/>
    <property type="gene ID" value="TuG1812S0000690000.01"/>
</dbReference>
<sequence length="121" mass="13679">MRLIAWNCRGMGRGLGNERMTYLAKFIHSTKAQVTFVSEIRSSKVKSRDLINRFDICDSVVVPSRGSSGGLWLMWNDELQVHVNTASFYVILANVVHIATGRDFGLVCIYGDPYHRQTDVI</sequence>
<protein>
    <recommendedName>
        <fullName evidence="3">Endonuclease/exonuclease/phosphatase domain-containing protein</fullName>
    </recommendedName>
</protein>
<reference evidence="1" key="2">
    <citation type="submission" date="2022-06" db="UniProtKB">
        <authorList>
            <consortium name="EnsemblPlants"/>
        </authorList>
    </citation>
    <scope>IDENTIFICATION</scope>
</reference>
<keyword evidence="2" id="KW-1185">Reference proteome</keyword>
<evidence type="ECO:0000313" key="1">
    <source>
        <dbReference type="EnsemblPlants" id="TuG1812S0000690000.01.T01.s_cds33687"/>
    </source>
</evidence>
<dbReference type="SUPFAM" id="SSF56219">
    <property type="entry name" value="DNase I-like"/>
    <property type="match status" value="1"/>
</dbReference>
<organism evidence="1 2">
    <name type="scientific">Triticum urartu</name>
    <name type="common">Red wild einkorn</name>
    <name type="synonym">Crithodium urartu</name>
    <dbReference type="NCBI Taxonomy" id="4572"/>
    <lineage>
        <taxon>Eukaryota</taxon>
        <taxon>Viridiplantae</taxon>
        <taxon>Streptophyta</taxon>
        <taxon>Embryophyta</taxon>
        <taxon>Tracheophyta</taxon>
        <taxon>Spermatophyta</taxon>
        <taxon>Magnoliopsida</taxon>
        <taxon>Liliopsida</taxon>
        <taxon>Poales</taxon>
        <taxon>Poaceae</taxon>
        <taxon>BOP clade</taxon>
        <taxon>Pooideae</taxon>
        <taxon>Triticodae</taxon>
        <taxon>Triticeae</taxon>
        <taxon>Triticinae</taxon>
        <taxon>Triticum</taxon>
    </lineage>
</organism>
<reference evidence="2" key="1">
    <citation type="journal article" date="2013" name="Nature">
        <title>Draft genome of the wheat A-genome progenitor Triticum urartu.</title>
        <authorList>
            <person name="Ling H.Q."/>
            <person name="Zhao S."/>
            <person name="Liu D."/>
            <person name="Wang J."/>
            <person name="Sun H."/>
            <person name="Zhang C."/>
            <person name="Fan H."/>
            <person name="Li D."/>
            <person name="Dong L."/>
            <person name="Tao Y."/>
            <person name="Gao C."/>
            <person name="Wu H."/>
            <person name="Li Y."/>
            <person name="Cui Y."/>
            <person name="Guo X."/>
            <person name="Zheng S."/>
            <person name="Wang B."/>
            <person name="Yu K."/>
            <person name="Liang Q."/>
            <person name="Yang W."/>
            <person name="Lou X."/>
            <person name="Chen J."/>
            <person name="Feng M."/>
            <person name="Jian J."/>
            <person name="Zhang X."/>
            <person name="Luo G."/>
            <person name="Jiang Y."/>
            <person name="Liu J."/>
            <person name="Wang Z."/>
            <person name="Sha Y."/>
            <person name="Zhang B."/>
            <person name="Wu H."/>
            <person name="Tang D."/>
            <person name="Shen Q."/>
            <person name="Xue P."/>
            <person name="Zou S."/>
            <person name="Wang X."/>
            <person name="Liu X."/>
            <person name="Wang F."/>
            <person name="Yang Y."/>
            <person name="An X."/>
            <person name="Dong Z."/>
            <person name="Zhang K."/>
            <person name="Zhang X."/>
            <person name="Luo M.C."/>
            <person name="Dvorak J."/>
            <person name="Tong Y."/>
            <person name="Wang J."/>
            <person name="Yang H."/>
            <person name="Li Z."/>
            <person name="Wang D."/>
            <person name="Zhang A."/>
            <person name="Wang J."/>
        </authorList>
    </citation>
    <scope>NUCLEOTIDE SEQUENCE</scope>
    <source>
        <strain evidence="2">cv. G1812</strain>
    </source>
</reference>
<evidence type="ECO:0000313" key="2">
    <source>
        <dbReference type="Proteomes" id="UP000015106"/>
    </source>
</evidence>
<evidence type="ECO:0008006" key="3">
    <source>
        <dbReference type="Google" id="ProtNLM"/>
    </source>
</evidence>
<dbReference type="AlphaFoldDB" id="A0A8R7RAF2"/>
<accession>A0A8R7RAF2</accession>
<dbReference type="Gene3D" id="3.60.10.10">
    <property type="entry name" value="Endonuclease/exonuclease/phosphatase"/>
    <property type="match status" value="1"/>
</dbReference>
<dbReference type="EnsemblPlants" id="TuG1812S0000690000.01.T01">
    <property type="protein sequence ID" value="TuG1812S0000690000.01.T01.s_cds33687"/>
    <property type="gene ID" value="TuG1812S0000690000.01"/>
</dbReference>
<proteinExistence type="predicted"/>